<protein>
    <recommendedName>
        <fullName evidence="2">tRNA(Ile)-lysidine synthetase</fullName>
        <ecNumber evidence="2">6.3.4.19</ecNumber>
    </recommendedName>
</protein>
<dbReference type="PANTHER" id="PTHR43033">
    <property type="entry name" value="TRNA(ILE)-LYSIDINE SYNTHASE-RELATED"/>
    <property type="match status" value="1"/>
</dbReference>
<dbReference type="Gene3D" id="1.20.59.20">
    <property type="match status" value="1"/>
</dbReference>
<dbReference type="InterPro" id="IPR014729">
    <property type="entry name" value="Rossmann-like_a/b/a_fold"/>
</dbReference>
<keyword evidence="4 10" id="KW-0436">Ligase</keyword>
<dbReference type="SUPFAM" id="SSF56037">
    <property type="entry name" value="PheT/TilS domain"/>
    <property type="match status" value="1"/>
</dbReference>
<dbReference type="EC" id="6.3.4.19" evidence="2"/>
<dbReference type="EMBL" id="UOFC01000088">
    <property type="protein sequence ID" value="VAW46161.1"/>
    <property type="molecule type" value="Genomic_DNA"/>
</dbReference>
<organism evidence="10">
    <name type="scientific">hydrothermal vent metagenome</name>
    <dbReference type="NCBI Taxonomy" id="652676"/>
    <lineage>
        <taxon>unclassified sequences</taxon>
        <taxon>metagenomes</taxon>
        <taxon>ecological metagenomes</taxon>
    </lineage>
</organism>
<comment type="subcellular location">
    <subcellularLocation>
        <location evidence="1">Cytoplasm</location>
    </subcellularLocation>
</comment>
<feature type="domain" description="Lysidine-tRNA(Ile) synthetase C-terminal" evidence="9">
    <location>
        <begin position="402"/>
        <end position="463"/>
    </location>
</feature>
<dbReference type="HAMAP" id="MF_01161">
    <property type="entry name" value="tRNA_Ile_lys_synt"/>
    <property type="match status" value="1"/>
</dbReference>
<comment type="catalytic activity">
    <reaction evidence="8">
        <text>cytidine(34) in tRNA(Ile2) + L-lysine + ATP = lysidine(34) in tRNA(Ile2) + AMP + diphosphate + H(+)</text>
        <dbReference type="Rhea" id="RHEA:43744"/>
        <dbReference type="Rhea" id="RHEA-COMP:10625"/>
        <dbReference type="Rhea" id="RHEA-COMP:10670"/>
        <dbReference type="ChEBI" id="CHEBI:15378"/>
        <dbReference type="ChEBI" id="CHEBI:30616"/>
        <dbReference type="ChEBI" id="CHEBI:32551"/>
        <dbReference type="ChEBI" id="CHEBI:33019"/>
        <dbReference type="ChEBI" id="CHEBI:82748"/>
        <dbReference type="ChEBI" id="CHEBI:83665"/>
        <dbReference type="ChEBI" id="CHEBI:456215"/>
        <dbReference type="EC" id="6.3.4.19"/>
    </reaction>
</comment>
<dbReference type="InterPro" id="IPR012796">
    <property type="entry name" value="Lysidine-tRNA-synth_C"/>
</dbReference>
<dbReference type="Pfam" id="PF11734">
    <property type="entry name" value="TilS_C"/>
    <property type="match status" value="1"/>
</dbReference>
<evidence type="ECO:0000256" key="7">
    <source>
        <dbReference type="ARBA" id="ARBA00022840"/>
    </source>
</evidence>
<evidence type="ECO:0000256" key="4">
    <source>
        <dbReference type="ARBA" id="ARBA00022598"/>
    </source>
</evidence>
<keyword evidence="5" id="KW-0819">tRNA processing</keyword>
<dbReference type="NCBIfam" id="TIGR02432">
    <property type="entry name" value="lysidine_TilS_N"/>
    <property type="match status" value="1"/>
</dbReference>
<evidence type="ECO:0000256" key="8">
    <source>
        <dbReference type="ARBA" id="ARBA00048539"/>
    </source>
</evidence>
<dbReference type="InterPro" id="IPR012094">
    <property type="entry name" value="tRNA_Ile_lys_synt"/>
</dbReference>
<dbReference type="NCBIfam" id="TIGR02433">
    <property type="entry name" value="lysidine_TilS_C"/>
    <property type="match status" value="1"/>
</dbReference>
<keyword evidence="3" id="KW-0963">Cytoplasm</keyword>
<evidence type="ECO:0000256" key="3">
    <source>
        <dbReference type="ARBA" id="ARBA00022490"/>
    </source>
</evidence>
<dbReference type="AlphaFoldDB" id="A0A3B0VT55"/>
<evidence type="ECO:0000313" key="10">
    <source>
        <dbReference type="EMBL" id="VAW46161.1"/>
    </source>
</evidence>
<dbReference type="Pfam" id="PF01171">
    <property type="entry name" value="ATP_bind_3"/>
    <property type="match status" value="1"/>
</dbReference>
<dbReference type="SMART" id="SM00977">
    <property type="entry name" value="TilS_C"/>
    <property type="match status" value="1"/>
</dbReference>
<gene>
    <name evidence="10" type="ORF">MNBD_GAMMA03-787</name>
</gene>
<keyword evidence="7" id="KW-0067">ATP-binding</keyword>
<evidence type="ECO:0000256" key="5">
    <source>
        <dbReference type="ARBA" id="ARBA00022694"/>
    </source>
</evidence>
<dbReference type="Gene3D" id="3.40.50.620">
    <property type="entry name" value="HUPs"/>
    <property type="match status" value="1"/>
</dbReference>
<dbReference type="GO" id="GO:0032267">
    <property type="term" value="F:tRNA(Ile)-lysidine synthase activity"/>
    <property type="evidence" value="ECO:0007669"/>
    <property type="project" value="UniProtKB-EC"/>
</dbReference>
<dbReference type="GO" id="GO:0008033">
    <property type="term" value="P:tRNA processing"/>
    <property type="evidence" value="ECO:0007669"/>
    <property type="project" value="UniProtKB-KW"/>
</dbReference>
<reference evidence="10" key="1">
    <citation type="submission" date="2018-06" db="EMBL/GenBank/DDBJ databases">
        <authorList>
            <person name="Zhirakovskaya E."/>
        </authorList>
    </citation>
    <scope>NUCLEOTIDE SEQUENCE</scope>
</reference>
<sequence length="497" mass="57560">MSANASNENFLPPHLVCFSEVLEAFMHQYSDFSRIYIAFSGGLDSTVLLHLLSQSSNIKGRLIAHHVNHDLQESASDWVKHCKSLCLSLNVLFKSSKLQWPSTKREGVESVARRLRYQALTKGCSLDVDVLVTGHHQRDQAETVLLNLARGAGVSGLAAMPILKELSTTTGSVMHCRPLLHTPYQKLKEYAKHFKLPWIEDPSNAETFYRRNAIRQEVLPVLSVYWPEIERTLARTADNMSEAHILLNRMAEQTLAKIKSFEFYFDFDLLTKLDWLEQKNVLRYWLFKRFNITLSVRHYAWIKDVLAQQSKSRKNAFSYQMRQGELCFFKNRLYCLKHKLLPYFFKGITVFESRVLGCNQDAAWVLSLHDGRLSVNSSSLLESSLYYHWKIEASLVFRLSEMVVRNVSKEDDLDRKKLKSFFQQNKIPVWERPFWPVLTYDGVIVGVLGCFYCVKSSDKHDLVTHKIEEKGGEKNFQQTVLLSVSQRECYRIMRGIP</sequence>
<evidence type="ECO:0000256" key="1">
    <source>
        <dbReference type="ARBA" id="ARBA00004496"/>
    </source>
</evidence>
<dbReference type="InterPro" id="IPR011063">
    <property type="entry name" value="TilS/TtcA_N"/>
</dbReference>
<dbReference type="InterPro" id="IPR012795">
    <property type="entry name" value="tRNA_Ile_lys_synt_N"/>
</dbReference>
<dbReference type="SUPFAM" id="SSF82829">
    <property type="entry name" value="MesJ substrate recognition domain-like"/>
    <property type="match status" value="1"/>
</dbReference>
<dbReference type="SUPFAM" id="SSF52402">
    <property type="entry name" value="Adenine nucleotide alpha hydrolases-like"/>
    <property type="match status" value="1"/>
</dbReference>
<dbReference type="GO" id="GO:0005737">
    <property type="term" value="C:cytoplasm"/>
    <property type="evidence" value="ECO:0007669"/>
    <property type="project" value="UniProtKB-SubCell"/>
</dbReference>
<evidence type="ECO:0000256" key="2">
    <source>
        <dbReference type="ARBA" id="ARBA00013267"/>
    </source>
</evidence>
<dbReference type="CDD" id="cd01992">
    <property type="entry name" value="TilS_N"/>
    <property type="match status" value="1"/>
</dbReference>
<name>A0A3B0VT55_9ZZZZ</name>
<evidence type="ECO:0000256" key="6">
    <source>
        <dbReference type="ARBA" id="ARBA00022741"/>
    </source>
</evidence>
<dbReference type="GO" id="GO:0005524">
    <property type="term" value="F:ATP binding"/>
    <property type="evidence" value="ECO:0007669"/>
    <property type="project" value="UniProtKB-KW"/>
</dbReference>
<evidence type="ECO:0000259" key="9">
    <source>
        <dbReference type="SMART" id="SM00977"/>
    </source>
</evidence>
<dbReference type="PANTHER" id="PTHR43033:SF1">
    <property type="entry name" value="TRNA(ILE)-LYSIDINE SYNTHASE-RELATED"/>
    <property type="match status" value="1"/>
</dbReference>
<proteinExistence type="inferred from homology"/>
<keyword evidence="6" id="KW-0547">Nucleotide-binding</keyword>
<accession>A0A3B0VT55</accession>